<comment type="similarity">
    <text evidence="2 9">Belongs to the uroporphyrinogen-III synthase family.</text>
</comment>
<evidence type="ECO:0000256" key="1">
    <source>
        <dbReference type="ARBA" id="ARBA00004772"/>
    </source>
</evidence>
<gene>
    <name evidence="11" type="ORF">AB0763_12785</name>
</gene>
<comment type="function">
    <text evidence="6 9">Catalyzes cyclization of the linear tetrapyrrole, hydroxymethylbilane, to the macrocyclic uroporphyrinogen III.</text>
</comment>
<reference evidence="11" key="1">
    <citation type="submission" date="2024-07" db="EMBL/GenBank/DDBJ databases">
        <title>Genome Analysis of a Potential Novel Vibrio Species Secreting pH- and Thermo-stable Alginate Lyase and its Application in Producing Alginate Oligosaccharides.</title>
        <authorList>
            <person name="Huang H."/>
            <person name="Bao K."/>
        </authorList>
    </citation>
    <scope>NUCLEOTIDE SEQUENCE</scope>
    <source>
        <strain evidence="11">HB236076</strain>
    </source>
</reference>
<comment type="pathway">
    <text evidence="1 9">Porphyrin-containing compound metabolism; protoporphyrin-IX biosynthesis; coproporphyrinogen-III from 5-aminolevulinate: step 3/4.</text>
</comment>
<dbReference type="InterPro" id="IPR003754">
    <property type="entry name" value="4pyrrol_synth_uPrphyn_synth"/>
</dbReference>
<protein>
    <recommendedName>
        <fullName evidence="7 9">Uroporphyrinogen-III synthase</fullName>
        <ecNumber evidence="3 9">4.2.1.75</ecNumber>
    </recommendedName>
</protein>
<dbReference type="SUPFAM" id="SSF69618">
    <property type="entry name" value="HemD-like"/>
    <property type="match status" value="1"/>
</dbReference>
<dbReference type="Gene3D" id="3.40.50.10090">
    <property type="match status" value="2"/>
</dbReference>
<evidence type="ECO:0000259" key="10">
    <source>
        <dbReference type="Pfam" id="PF02602"/>
    </source>
</evidence>
<evidence type="ECO:0000256" key="5">
    <source>
        <dbReference type="ARBA" id="ARBA00023244"/>
    </source>
</evidence>
<dbReference type="PANTHER" id="PTHR38042:SF1">
    <property type="entry name" value="UROPORPHYRINOGEN-III SYNTHASE, CHLOROPLASTIC"/>
    <property type="match status" value="1"/>
</dbReference>
<evidence type="ECO:0000256" key="4">
    <source>
        <dbReference type="ARBA" id="ARBA00023239"/>
    </source>
</evidence>
<dbReference type="AlphaFoldDB" id="A0AB39HF85"/>
<keyword evidence="5 9" id="KW-0627">Porphyrin biosynthesis</keyword>
<dbReference type="CDD" id="cd06578">
    <property type="entry name" value="HemD"/>
    <property type="match status" value="1"/>
</dbReference>
<dbReference type="GO" id="GO:0004852">
    <property type="term" value="F:uroporphyrinogen-III synthase activity"/>
    <property type="evidence" value="ECO:0007669"/>
    <property type="project" value="UniProtKB-UniRule"/>
</dbReference>
<dbReference type="PANTHER" id="PTHR38042">
    <property type="entry name" value="UROPORPHYRINOGEN-III SYNTHASE, CHLOROPLASTIC"/>
    <property type="match status" value="1"/>
</dbReference>
<keyword evidence="4 9" id="KW-0456">Lyase</keyword>
<evidence type="ECO:0000256" key="3">
    <source>
        <dbReference type="ARBA" id="ARBA00013109"/>
    </source>
</evidence>
<evidence type="ECO:0000256" key="6">
    <source>
        <dbReference type="ARBA" id="ARBA00037589"/>
    </source>
</evidence>
<sequence>MTVLVTRPDESGQALTQSLIGQGIPALHHALITFAEGRDLAYLWPSLNQCDIAIAISPNAVRFCHQYLHRQGLNWPKSPRYLAIGQKTAHDLSKVTQQYVHYPSVSDSEHFLLLPELTQEQVANKRITILRANSGRDLLKQQLIRRGAQVNYLTAYQKMATTWSAEQQRDIWKKHKVDTIILTSGEQIELFCQPITAIDPKWLSQCTAVVPSERLVDFANQWPWQKIYCSNGASNQQILRTITQFGFNDCENMYDE</sequence>
<accession>A0AB39HF85</accession>
<evidence type="ECO:0000256" key="8">
    <source>
        <dbReference type="ARBA" id="ARBA00048617"/>
    </source>
</evidence>
<proteinExistence type="inferred from homology"/>
<dbReference type="EMBL" id="CP162601">
    <property type="protein sequence ID" value="XDK25008.1"/>
    <property type="molecule type" value="Genomic_DNA"/>
</dbReference>
<feature type="domain" description="Tetrapyrrole biosynthesis uroporphyrinogen III synthase" evidence="10">
    <location>
        <begin position="15"/>
        <end position="236"/>
    </location>
</feature>
<dbReference type="KEGG" id="vih:AB0763_12785"/>
<dbReference type="GO" id="GO:0006780">
    <property type="term" value="P:uroporphyrinogen III biosynthetic process"/>
    <property type="evidence" value="ECO:0007669"/>
    <property type="project" value="UniProtKB-UniRule"/>
</dbReference>
<dbReference type="InterPro" id="IPR036108">
    <property type="entry name" value="4pyrrol_syn_uPrphyn_synt_sf"/>
</dbReference>
<evidence type="ECO:0000256" key="2">
    <source>
        <dbReference type="ARBA" id="ARBA00008133"/>
    </source>
</evidence>
<comment type="catalytic activity">
    <reaction evidence="8 9">
        <text>hydroxymethylbilane = uroporphyrinogen III + H2O</text>
        <dbReference type="Rhea" id="RHEA:18965"/>
        <dbReference type="ChEBI" id="CHEBI:15377"/>
        <dbReference type="ChEBI" id="CHEBI:57308"/>
        <dbReference type="ChEBI" id="CHEBI:57845"/>
        <dbReference type="EC" id="4.2.1.75"/>
    </reaction>
</comment>
<dbReference type="EC" id="4.2.1.75" evidence="3 9"/>
<dbReference type="Pfam" id="PF02602">
    <property type="entry name" value="HEM4"/>
    <property type="match status" value="1"/>
</dbReference>
<name>A0AB39HF85_9VIBR</name>
<dbReference type="GO" id="GO:0006782">
    <property type="term" value="P:protoporphyrinogen IX biosynthetic process"/>
    <property type="evidence" value="ECO:0007669"/>
    <property type="project" value="UniProtKB-UniRule"/>
</dbReference>
<dbReference type="RefSeq" id="WP_306102304.1">
    <property type="nucleotide sequence ID" value="NZ_CP162601.1"/>
</dbReference>
<organism evidence="11">
    <name type="scientific">Vibrio sp. HB236076</name>
    <dbReference type="NCBI Taxonomy" id="3232307"/>
    <lineage>
        <taxon>Bacteria</taxon>
        <taxon>Pseudomonadati</taxon>
        <taxon>Pseudomonadota</taxon>
        <taxon>Gammaproteobacteria</taxon>
        <taxon>Vibrionales</taxon>
        <taxon>Vibrionaceae</taxon>
        <taxon>Vibrio</taxon>
    </lineage>
</organism>
<evidence type="ECO:0000313" key="11">
    <source>
        <dbReference type="EMBL" id="XDK25008.1"/>
    </source>
</evidence>
<evidence type="ECO:0000256" key="7">
    <source>
        <dbReference type="ARBA" id="ARBA00040167"/>
    </source>
</evidence>
<evidence type="ECO:0000256" key="9">
    <source>
        <dbReference type="RuleBase" id="RU366031"/>
    </source>
</evidence>
<dbReference type="InterPro" id="IPR039793">
    <property type="entry name" value="UROS/Hem4"/>
</dbReference>